<feature type="region of interest" description="Disordered" evidence="1">
    <location>
        <begin position="90"/>
        <end position="119"/>
    </location>
</feature>
<comment type="caution">
    <text evidence="2">The sequence shown here is derived from an EMBL/GenBank/DDBJ whole genome shotgun (WGS) entry which is preliminary data.</text>
</comment>
<accession>A0A5J4UQJ9</accession>
<name>A0A5J4UQJ9_9EUKA</name>
<evidence type="ECO:0000313" key="2">
    <source>
        <dbReference type="EMBL" id="KAA6372312.1"/>
    </source>
</evidence>
<dbReference type="EMBL" id="SNRW01013695">
    <property type="protein sequence ID" value="KAA6372312.1"/>
    <property type="molecule type" value="Genomic_DNA"/>
</dbReference>
<proteinExistence type="predicted"/>
<feature type="non-terminal residue" evidence="2">
    <location>
        <position position="119"/>
    </location>
</feature>
<dbReference type="AlphaFoldDB" id="A0A5J4UQJ9"/>
<organism evidence="2 3">
    <name type="scientific">Streblomastix strix</name>
    <dbReference type="NCBI Taxonomy" id="222440"/>
    <lineage>
        <taxon>Eukaryota</taxon>
        <taxon>Metamonada</taxon>
        <taxon>Preaxostyla</taxon>
        <taxon>Oxymonadida</taxon>
        <taxon>Streblomastigidae</taxon>
        <taxon>Streblomastix</taxon>
    </lineage>
</organism>
<sequence>MAHHRHNHPNDNDDDVSANSEPGIQVQARAQIPFDDFVKDLDIESDEDEDSAASPIQQSSDNDHHSIYSSPSDEEIRNVKWLPRLRTRLEADGDANSLLESENETEAAPGMKKRRLPED</sequence>
<evidence type="ECO:0000313" key="3">
    <source>
        <dbReference type="Proteomes" id="UP000324800"/>
    </source>
</evidence>
<feature type="region of interest" description="Disordered" evidence="1">
    <location>
        <begin position="1"/>
        <end position="75"/>
    </location>
</feature>
<protein>
    <submittedName>
        <fullName evidence="2">Uncharacterized protein</fullName>
    </submittedName>
</protein>
<dbReference type="Proteomes" id="UP000324800">
    <property type="component" value="Unassembled WGS sequence"/>
</dbReference>
<gene>
    <name evidence="2" type="ORF">EZS28_032159</name>
</gene>
<reference evidence="2 3" key="1">
    <citation type="submission" date="2019-03" db="EMBL/GenBank/DDBJ databases">
        <title>Single cell metagenomics reveals metabolic interactions within the superorganism composed of flagellate Streblomastix strix and complex community of Bacteroidetes bacteria on its surface.</title>
        <authorList>
            <person name="Treitli S.C."/>
            <person name="Kolisko M."/>
            <person name="Husnik F."/>
            <person name="Keeling P."/>
            <person name="Hampl V."/>
        </authorList>
    </citation>
    <scope>NUCLEOTIDE SEQUENCE [LARGE SCALE GENOMIC DNA]</scope>
    <source>
        <strain evidence="2">ST1C</strain>
    </source>
</reference>
<evidence type="ECO:0000256" key="1">
    <source>
        <dbReference type="SAM" id="MobiDB-lite"/>
    </source>
</evidence>